<comment type="caution">
    <text evidence="2">The sequence shown here is derived from an EMBL/GenBank/DDBJ whole genome shotgun (WGS) entry which is preliminary data.</text>
</comment>
<sequence length="81" mass="9195">MEGRNMTYYYWRAVIKGICPLLNVVDKLCHLKVMDEGIIVRDCRRRSIFRSQWQSPQEGHSTTSTGFMKVGPQAGSADTTA</sequence>
<organism evidence="2 3">
    <name type="scientific">Papaver atlanticum</name>
    <dbReference type="NCBI Taxonomy" id="357466"/>
    <lineage>
        <taxon>Eukaryota</taxon>
        <taxon>Viridiplantae</taxon>
        <taxon>Streptophyta</taxon>
        <taxon>Embryophyta</taxon>
        <taxon>Tracheophyta</taxon>
        <taxon>Spermatophyta</taxon>
        <taxon>Magnoliopsida</taxon>
        <taxon>Ranunculales</taxon>
        <taxon>Papaveraceae</taxon>
        <taxon>Papaveroideae</taxon>
        <taxon>Papaver</taxon>
    </lineage>
</organism>
<gene>
    <name evidence="2" type="ORF">MKW98_019344</name>
</gene>
<evidence type="ECO:0000313" key="3">
    <source>
        <dbReference type="Proteomes" id="UP001202328"/>
    </source>
</evidence>
<feature type="region of interest" description="Disordered" evidence="1">
    <location>
        <begin position="52"/>
        <end position="81"/>
    </location>
</feature>
<feature type="compositionally biased region" description="Polar residues" evidence="1">
    <location>
        <begin position="52"/>
        <end position="66"/>
    </location>
</feature>
<dbReference type="Proteomes" id="UP001202328">
    <property type="component" value="Unassembled WGS sequence"/>
</dbReference>
<evidence type="ECO:0000256" key="1">
    <source>
        <dbReference type="SAM" id="MobiDB-lite"/>
    </source>
</evidence>
<keyword evidence="3" id="KW-1185">Reference proteome</keyword>
<accession>A0AAD4SAQ4</accession>
<dbReference type="EMBL" id="JAJJMB010012638">
    <property type="protein sequence ID" value="KAI3874771.1"/>
    <property type="molecule type" value="Genomic_DNA"/>
</dbReference>
<name>A0AAD4SAQ4_9MAGN</name>
<proteinExistence type="predicted"/>
<reference evidence="2" key="1">
    <citation type="submission" date="2022-04" db="EMBL/GenBank/DDBJ databases">
        <title>A functionally conserved STORR gene fusion in Papaver species that diverged 16.8 million years ago.</title>
        <authorList>
            <person name="Catania T."/>
        </authorList>
    </citation>
    <scope>NUCLEOTIDE SEQUENCE</scope>
    <source>
        <strain evidence="2">S-188037</strain>
    </source>
</reference>
<evidence type="ECO:0000313" key="2">
    <source>
        <dbReference type="EMBL" id="KAI3874771.1"/>
    </source>
</evidence>
<protein>
    <submittedName>
        <fullName evidence="2">Uncharacterized protein</fullName>
    </submittedName>
</protein>
<dbReference type="AlphaFoldDB" id="A0AAD4SAQ4"/>